<evidence type="ECO:0000313" key="3">
    <source>
        <dbReference type="Proteomes" id="UP000777438"/>
    </source>
</evidence>
<dbReference type="GO" id="GO:0016491">
    <property type="term" value="F:oxidoreductase activity"/>
    <property type="evidence" value="ECO:0007669"/>
    <property type="project" value="TreeGrafter"/>
</dbReference>
<gene>
    <name evidence="2" type="ORF">B0T10DRAFT_461833</name>
</gene>
<comment type="caution">
    <text evidence="2">The sequence shown here is derived from an EMBL/GenBank/DDBJ whole genome shotgun (WGS) entry which is preliminary data.</text>
</comment>
<organism evidence="2 3">
    <name type="scientific">Thelonectria olida</name>
    <dbReference type="NCBI Taxonomy" id="1576542"/>
    <lineage>
        <taxon>Eukaryota</taxon>
        <taxon>Fungi</taxon>
        <taxon>Dikarya</taxon>
        <taxon>Ascomycota</taxon>
        <taxon>Pezizomycotina</taxon>
        <taxon>Sordariomycetes</taxon>
        <taxon>Hypocreomycetidae</taxon>
        <taxon>Hypocreales</taxon>
        <taxon>Nectriaceae</taxon>
        <taxon>Thelonectria</taxon>
    </lineage>
</organism>
<keyword evidence="3" id="KW-1185">Reference proteome</keyword>
<proteinExistence type="inferred from homology"/>
<protein>
    <submittedName>
        <fullName evidence="2">Uncharacterized protein</fullName>
    </submittedName>
</protein>
<name>A0A9P8W1C8_9HYPO</name>
<dbReference type="InterPro" id="IPR051468">
    <property type="entry name" value="Fungal_SecMetab_SDRs"/>
</dbReference>
<accession>A0A9P8W1C8</accession>
<dbReference type="PANTHER" id="PTHR43544:SF32">
    <property type="entry name" value="CHAIN DEHYDROGENASE, PUTATIVE (AFU_ORTHOLOGUE AFUA_5G01530)-RELATED"/>
    <property type="match status" value="1"/>
</dbReference>
<comment type="similarity">
    <text evidence="1">Belongs to the short-chain dehydrogenases/reductases (SDR) family.</text>
</comment>
<dbReference type="Proteomes" id="UP000777438">
    <property type="component" value="Unassembled WGS sequence"/>
</dbReference>
<dbReference type="GO" id="GO:0005737">
    <property type="term" value="C:cytoplasm"/>
    <property type="evidence" value="ECO:0007669"/>
    <property type="project" value="TreeGrafter"/>
</dbReference>
<evidence type="ECO:0000313" key="2">
    <source>
        <dbReference type="EMBL" id="KAH6886384.1"/>
    </source>
</evidence>
<dbReference type="InterPro" id="IPR036291">
    <property type="entry name" value="NAD(P)-bd_dom_sf"/>
</dbReference>
<dbReference type="EMBL" id="JAGPYM010000016">
    <property type="protein sequence ID" value="KAH6886384.1"/>
    <property type="molecule type" value="Genomic_DNA"/>
</dbReference>
<dbReference type="Gene3D" id="3.40.50.720">
    <property type="entry name" value="NAD(P)-binding Rossmann-like Domain"/>
    <property type="match status" value="1"/>
</dbReference>
<dbReference type="GO" id="GO:0019748">
    <property type="term" value="P:secondary metabolic process"/>
    <property type="evidence" value="ECO:0007669"/>
    <property type="project" value="TreeGrafter"/>
</dbReference>
<dbReference type="AlphaFoldDB" id="A0A9P8W1C8"/>
<dbReference type="SUPFAM" id="SSF51735">
    <property type="entry name" value="NAD(P)-binding Rossmann-fold domains"/>
    <property type="match status" value="1"/>
</dbReference>
<dbReference type="OrthoDB" id="1933717at2759"/>
<reference evidence="2 3" key="1">
    <citation type="journal article" date="2021" name="Nat. Commun.">
        <title>Genetic determinants of endophytism in the Arabidopsis root mycobiome.</title>
        <authorList>
            <person name="Mesny F."/>
            <person name="Miyauchi S."/>
            <person name="Thiergart T."/>
            <person name="Pickel B."/>
            <person name="Atanasova L."/>
            <person name="Karlsson M."/>
            <person name="Huettel B."/>
            <person name="Barry K.W."/>
            <person name="Haridas S."/>
            <person name="Chen C."/>
            <person name="Bauer D."/>
            <person name="Andreopoulos W."/>
            <person name="Pangilinan J."/>
            <person name="LaButti K."/>
            <person name="Riley R."/>
            <person name="Lipzen A."/>
            <person name="Clum A."/>
            <person name="Drula E."/>
            <person name="Henrissat B."/>
            <person name="Kohler A."/>
            <person name="Grigoriev I.V."/>
            <person name="Martin F.M."/>
            <person name="Hacquard S."/>
        </authorList>
    </citation>
    <scope>NUCLEOTIDE SEQUENCE [LARGE SCALE GENOMIC DNA]</scope>
    <source>
        <strain evidence="2 3">MPI-CAGE-CH-0241</strain>
    </source>
</reference>
<evidence type="ECO:0000256" key="1">
    <source>
        <dbReference type="ARBA" id="ARBA00006484"/>
    </source>
</evidence>
<sequence>MSDKTIAFITGANTGIGFETIKALFASQHPYHVLLGARDLSKADTAIAKLKDEFADSKSTVEPIQIDVVSDESIHKAFEAISSKFDKLDVLINNAGGTFEMFFDQDVPKYRELFNKAYDVNTTGAQVVTATFAPLLIKSSNPRLLFITSGLSTLEGSSKGLLPNVAMQAPSGWPKEGLLTSFAYRASKAGLNMTMLVWHSLLKGDGVKTWCISPGFVHTGLGGMPDKMKEGRAGDPATSGDFIKRVLEGERDEDAGKVVHVGGGVQAW</sequence>
<dbReference type="InterPro" id="IPR002347">
    <property type="entry name" value="SDR_fam"/>
</dbReference>
<dbReference type="PANTHER" id="PTHR43544">
    <property type="entry name" value="SHORT-CHAIN DEHYDROGENASE/REDUCTASE"/>
    <property type="match status" value="1"/>
</dbReference>
<dbReference type="PRINTS" id="PR00081">
    <property type="entry name" value="GDHRDH"/>
</dbReference>
<dbReference type="Pfam" id="PF00106">
    <property type="entry name" value="adh_short"/>
    <property type="match status" value="1"/>
</dbReference>